<proteinExistence type="predicted"/>
<name>A0A368SLL4_SETIT</name>
<reference evidence="2" key="1">
    <citation type="journal article" date="2012" name="Nat. Biotechnol.">
        <title>Reference genome sequence of the model plant Setaria.</title>
        <authorList>
            <person name="Bennetzen J.L."/>
            <person name="Schmutz J."/>
            <person name="Wang H."/>
            <person name="Percifield R."/>
            <person name="Hawkins J."/>
            <person name="Pontaroli A.C."/>
            <person name="Estep M."/>
            <person name="Feng L."/>
            <person name="Vaughn J.N."/>
            <person name="Grimwood J."/>
            <person name="Jenkins J."/>
            <person name="Barry K."/>
            <person name="Lindquist E."/>
            <person name="Hellsten U."/>
            <person name="Deshpande S."/>
            <person name="Wang X."/>
            <person name="Wu X."/>
            <person name="Mitros T."/>
            <person name="Triplett J."/>
            <person name="Yang X."/>
            <person name="Ye C.Y."/>
            <person name="Mauro-Herrera M."/>
            <person name="Wang L."/>
            <person name="Li P."/>
            <person name="Sharma M."/>
            <person name="Sharma R."/>
            <person name="Ronald P.C."/>
            <person name="Panaud O."/>
            <person name="Kellogg E.A."/>
            <person name="Brutnell T.P."/>
            <person name="Doust A.N."/>
            <person name="Tuskan G.A."/>
            <person name="Rokhsar D."/>
            <person name="Devos K.M."/>
        </authorList>
    </citation>
    <scope>NUCLEOTIDE SEQUENCE [LARGE SCALE GENOMIC DNA]</scope>
    <source>
        <strain evidence="2">Yugu1</strain>
    </source>
</reference>
<dbReference type="EMBL" id="CM003536">
    <property type="protein sequence ID" value="RCV43279.1"/>
    <property type="molecule type" value="Genomic_DNA"/>
</dbReference>
<dbReference type="EMBL" id="CM003536">
    <property type="protein sequence ID" value="RCV43280.1"/>
    <property type="molecule type" value="Genomic_DNA"/>
</dbReference>
<dbReference type="AlphaFoldDB" id="A0A368SLL4"/>
<sequence length="243" mass="25590">MVPVLGGGGGASGGGCGVRGGKRIARPQIQIFFFLPIQFELPFSQAVPLGQAVAAWCLPAANSTLSLRHRAARAPPPVLVAARRQACALPVILARPGRLPCARALSQPAGPRARAPAPPHAPGLPPVTTPPAVPSWRLFPVTSSNGPSSWTVTVDPRGNLAANTQGVRLYASTEFGSGARRFHATRSCRQSESPPAAYRAVAGSKHCKLGGMWQTHSYKGCKLRAARLMSSGAECKRHGCRWR</sequence>
<protein>
    <submittedName>
        <fullName evidence="2">Uncharacterized protein</fullName>
    </submittedName>
</protein>
<evidence type="ECO:0000313" key="2">
    <source>
        <dbReference type="EMBL" id="RCV43281.1"/>
    </source>
</evidence>
<accession>A0A368SLL4</accession>
<organism evidence="2">
    <name type="scientific">Setaria italica</name>
    <name type="common">Foxtail millet</name>
    <name type="synonym">Panicum italicum</name>
    <dbReference type="NCBI Taxonomy" id="4555"/>
    <lineage>
        <taxon>Eukaryota</taxon>
        <taxon>Viridiplantae</taxon>
        <taxon>Streptophyta</taxon>
        <taxon>Embryophyta</taxon>
        <taxon>Tracheophyta</taxon>
        <taxon>Spermatophyta</taxon>
        <taxon>Magnoliopsida</taxon>
        <taxon>Liliopsida</taxon>
        <taxon>Poales</taxon>
        <taxon>Poaceae</taxon>
        <taxon>PACMAD clade</taxon>
        <taxon>Panicoideae</taxon>
        <taxon>Panicodae</taxon>
        <taxon>Paniceae</taxon>
        <taxon>Cenchrinae</taxon>
        <taxon>Setaria</taxon>
    </lineage>
</organism>
<dbReference type="EMBL" id="CM003536">
    <property type="protein sequence ID" value="RCV43281.1"/>
    <property type="molecule type" value="Genomic_DNA"/>
</dbReference>
<feature type="compositionally biased region" description="Pro residues" evidence="1">
    <location>
        <begin position="116"/>
        <end position="126"/>
    </location>
</feature>
<feature type="region of interest" description="Disordered" evidence="1">
    <location>
        <begin position="105"/>
        <end position="126"/>
    </location>
</feature>
<reference evidence="2" key="2">
    <citation type="submission" date="2015-07" db="EMBL/GenBank/DDBJ databases">
        <authorList>
            <person name="Noorani M."/>
        </authorList>
    </citation>
    <scope>NUCLEOTIDE SEQUENCE</scope>
    <source>
        <strain evidence="2">Yugu1</strain>
    </source>
</reference>
<evidence type="ECO:0000256" key="1">
    <source>
        <dbReference type="SAM" id="MobiDB-lite"/>
    </source>
</evidence>
<gene>
    <name evidence="2" type="ORF">SETIT_9G282000v2</name>
</gene>